<gene>
    <name evidence="10" type="ORF">AO498_12835</name>
</gene>
<sequence length="405" mass="45757">MNLSYFIAKRISFKQSGGFSSTIHKIAVGSLAIGLAVAILSFMVLGGFQKSVSDRVYGFTGHFQVQKFQMSNAYEEAPFTLSEELKERLASQNYIGKTQSFAHKTALLKGDEEVEGILMKGLGADFDSLSFKKYLVSGRLLHIPDSGVSNEIMLSKLVADKLLLEVGDRVTLYFVQDPPRFRRVEVVGIFETYLENFDEQIVLGELQTIRNLNGWKKDQVGGLEVYLSDPSEADLRFEELDQMLDFDLKLIDIRDRYLEIFDWLSLLDTNVVVFISLIGFVAIFNMGAILFILIMERTQMIGLFKALGAKNALIRRIFFWNGIQILGKGLLIGNLLGLGIGFLQDRFKLVPLDPANYYMEFVPIDWNWPVFIFLNLGISGLTALVLWIPVLVISKVDPIKSIRFD</sequence>
<dbReference type="AlphaFoldDB" id="A0A142EQC0"/>
<dbReference type="Pfam" id="PF12704">
    <property type="entry name" value="MacB_PCD"/>
    <property type="match status" value="1"/>
</dbReference>
<feature type="transmembrane region" description="Helical" evidence="7">
    <location>
        <begin position="271"/>
        <end position="296"/>
    </location>
</feature>
<dbReference type="Pfam" id="PF02687">
    <property type="entry name" value="FtsX"/>
    <property type="match status" value="1"/>
</dbReference>
<dbReference type="InterPro" id="IPR025857">
    <property type="entry name" value="MacB_PCD"/>
</dbReference>
<evidence type="ECO:0000256" key="5">
    <source>
        <dbReference type="ARBA" id="ARBA00022989"/>
    </source>
</evidence>
<keyword evidence="6 7" id="KW-0472">Membrane</keyword>
<dbReference type="STRING" id="1727163.AO498_12835"/>
<keyword evidence="5 7" id="KW-1133">Transmembrane helix</keyword>
<keyword evidence="3" id="KW-1003">Cell membrane</keyword>
<dbReference type="PANTHER" id="PTHR30489">
    <property type="entry name" value="LIPOPROTEIN-RELEASING SYSTEM TRANSMEMBRANE PROTEIN LOLE"/>
    <property type="match status" value="1"/>
</dbReference>
<feature type="transmembrane region" description="Helical" evidence="7">
    <location>
        <begin position="317"/>
        <end position="343"/>
    </location>
</feature>
<protein>
    <submittedName>
        <fullName evidence="10">ABC transporter permease</fullName>
    </submittedName>
</protein>
<evidence type="ECO:0000259" key="9">
    <source>
        <dbReference type="Pfam" id="PF12704"/>
    </source>
</evidence>
<dbReference type="PANTHER" id="PTHR30489:SF0">
    <property type="entry name" value="LIPOPROTEIN-RELEASING SYSTEM TRANSMEMBRANE PROTEIN LOLE"/>
    <property type="match status" value="1"/>
</dbReference>
<comment type="subcellular location">
    <subcellularLocation>
        <location evidence="1">Cell membrane</location>
        <topology evidence="1">Multi-pass membrane protein</topology>
    </subcellularLocation>
</comment>
<evidence type="ECO:0000256" key="4">
    <source>
        <dbReference type="ARBA" id="ARBA00022692"/>
    </source>
</evidence>
<feature type="transmembrane region" description="Helical" evidence="7">
    <location>
        <begin position="26"/>
        <end position="48"/>
    </location>
</feature>
<comment type="similarity">
    <text evidence="2">Belongs to the ABC-4 integral membrane protein family. LolC/E subfamily.</text>
</comment>
<accession>A0A142EQC0</accession>
<dbReference type="Proteomes" id="UP000073816">
    <property type="component" value="Chromosome"/>
</dbReference>
<dbReference type="InterPro" id="IPR051447">
    <property type="entry name" value="Lipoprotein-release_system"/>
</dbReference>
<evidence type="ECO:0000256" key="7">
    <source>
        <dbReference type="SAM" id="Phobius"/>
    </source>
</evidence>
<dbReference type="PATRIC" id="fig|1727163.4.peg.2681"/>
<dbReference type="OrthoDB" id="1522670at2"/>
<evidence type="ECO:0000256" key="6">
    <source>
        <dbReference type="ARBA" id="ARBA00023136"/>
    </source>
</evidence>
<keyword evidence="4 7" id="KW-0812">Transmembrane</keyword>
<feature type="domain" description="ABC3 transporter permease C-terminal" evidence="8">
    <location>
        <begin position="273"/>
        <end position="398"/>
    </location>
</feature>
<reference evidence="10 11" key="2">
    <citation type="journal article" date="2016" name="Genome Announc.">
        <title>Complete Genome Sequence of Algoriphagus sp. Strain M8-2, Isolated from a Brackish Lake.</title>
        <authorList>
            <person name="Muraguchi Y."/>
            <person name="Kushimoto K."/>
            <person name="Ohtsubo Y."/>
            <person name="Suzuki T."/>
            <person name="Dohra H."/>
            <person name="Kimbara K."/>
            <person name="Shintani M."/>
        </authorList>
    </citation>
    <scope>NUCLEOTIDE SEQUENCE [LARGE SCALE GENOMIC DNA]</scope>
    <source>
        <strain evidence="10 11">M8-2</strain>
    </source>
</reference>
<proteinExistence type="inferred from homology"/>
<organism evidence="10 11">
    <name type="scientific">Algoriphagus sanaruensis</name>
    <dbReference type="NCBI Taxonomy" id="1727163"/>
    <lineage>
        <taxon>Bacteria</taxon>
        <taxon>Pseudomonadati</taxon>
        <taxon>Bacteroidota</taxon>
        <taxon>Cytophagia</taxon>
        <taxon>Cytophagales</taxon>
        <taxon>Cyclobacteriaceae</taxon>
        <taxon>Algoriphagus</taxon>
    </lineage>
</organism>
<feature type="domain" description="MacB-like periplasmic core" evidence="9">
    <location>
        <begin position="27"/>
        <end position="232"/>
    </location>
</feature>
<dbReference type="EMBL" id="CP012836">
    <property type="protein sequence ID" value="AMQ57325.1"/>
    <property type="molecule type" value="Genomic_DNA"/>
</dbReference>
<feature type="transmembrane region" description="Helical" evidence="7">
    <location>
        <begin position="368"/>
        <end position="393"/>
    </location>
</feature>
<dbReference type="KEGG" id="alm:AO498_12835"/>
<evidence type="ECO:0000259" key="8">
    <source>
        <dbReference type="Pfam" id="PF02687"/>
    </source>
</evidence>
<dbReference type="InterPro" id="IPR003838">
    <property type="entry name" value="ABC3_permease_C"/>
</dbReference>
<name>A0A142EQC0_9BACT</name>
<evidence type="ECO:0000313" key="10">
    <source>
        <dbReference type="EMBL" id="AMQ57325.1"/>
    </source>
</evidence>
<reference evidence="11" key="1">
    <citation type="submission" date="2015-09" db="EMBL/GenBank/DDBJ databases">
        <title>Complete sequence of Algoriphagus sp. M8-2.</title>
        <authorList>
            <person name="Shintani M."/>
        </authorList>
    </citation>
    <scope>NUCLEOTIDE SEQUENCE [LARGE SCALE GENOMIC DNA]</scope>
    <source>
        <strain evidence="11">M8-2</strain>
    </source>
</reference>
<dbReference type="GO" id="GO:0044874">
    <property type="term" value="P:lipoprotein localization to outer membrane"/>
    <property type="evidence" value="ECO:0007669"/>
    <property type="project" value="TreeGrafter"/>
</dbReference>
<evidence type="ECO:0000256" key="2">
    <source>
        <dbReference type="ARBA" id="ARBA00005236"/>
    </source>
</evidence>
<dbReference type="RefSeq" id="WP_067548335.1">
    <property type="nucleotide sequence ID" value="NZ_CP012836.1"/>
</dbReference>
<evidence type="ECO:0000256" key="3">
    <source>
        <dbReference type="ARBA" id="ARBA00022475"/>
    </source>
</evidence>
<evidence type="ECO:0000313" key="11">
    <source>
        <dbReference type="Proteomes" id="UP000073816"/>
    </source>
</evidence>
<keyword evidence="11" id="KW-1185">Reference proteome</keyword>
<dbReference type="GO" id="GO:0098797">
    <property type="term" value="C:plasma membrane protein complex"/>
    <property type="evidence" value="ECO:0007669"/>
    <property type="project" value="TreeGrafter"/>
</dbReference>
<evidence type="ECO:0000256" key="1">
    <source>
        <dbReference type="ARBA" id="ARBA00004651"/>
    </source>
</evidence>